<gene>
    <name evidence="1" type="ORF">M3P09_09635</name>
</gene>
<organism evidence="1 2">
    <name type="scientific">Jejuia spongiicola</name>
    <dbReference type="NCBI Taxonomy" id="2942207"/>
    <lineage>
        <taxon>Bacteria</taxon>
        <taxon>Pseudomonadati</taxon>
        <taxon>Bacteroidota</taxon>
        <taxon>Flavobacteriia</taxon>
        <taxon>Flavobacteriales</taxon>
        <taxon>Flavobacteriaceae</taxon>
        <taxon>Jejuia</taxon>
    </lineage>
</organism>
<comment type="caution">
    <text evidence="1">The sequence shown here is derived from an EMBL/GenBank/DDBJ whole genome shotgun (WGS) entry which is preliminary data.</text>
</comment>
<name>A0ABT0QE42_9FLAO</name>
<dbReference type="InterPro" id="IPR001869">
    <property type="entry name" value="Thiol_cytolysin"/>
</dbReference>
<dbReference type="Pfam" id="PF01289">
    <property type="entry name" value="Thiol_cytolysin"/>
    <property type="match status" value="1"/>
</dbReference>
<accession>A0ABT0QE42</accession>
<dbReference type="PROSITE" id="PS51257">
    <property type="entry name" value="PROKAR_LIPOPROTEIN"/>
    <property type="match status" value="1"/>
</dbReference>
<keyword evidence="2" id="KW-1185">Reference proteome</keyword>
<dbReference type="EMBL" id="JAMFLZ010000003">
    <property type="protein sequence ID" value="MCL6295256.1"/>
    <property type="molecule type" value="Genomic_DNA"/>
</dbReference>
<dbReference type="SUPFAM" id="SSF56978">
    <property type="entry name" value="Perfringolysin"/>
    <property type="match status" value="1"/>
</dbReference>
<dbReference type="RefSeq" id="WP_249972977.1">
    <property type="nucleotide sequence ID" value="NZ_JAMFLZ010000003.1"/>
</dbReference>
<proteinExistence type="predicted"/>
<dbReference type="Gene3D" id="3.90.840.10">
    <property type="entry name" value="Thiol-activated cytolysin superfamily/Thiol-activated cytolysin, alpha-beta domain"/>
    <property type="match status" value="1"/>
</dbReference>
<evidence type="ECO:0000313" key="2">
    <source>
        <dbReference type="Proteomes" id="UP001165381"/>
    </source>
</evidence>
<evidence type="ECO:0000313" key="1">
    <source>
        <dbReference type="EMBL" id="MCL6295256.1"/>
    </source>
</evidence>
<sequence length="541" mass="59843">MKTQLLTAKHIFYSAFFIITLFSCNGCSSESVNDNNDTISEENQKDISDYLASLSTFSQPAESGQEFVSEEDPERDTEDTSLECVVKHYKTAPAFSEMILLDPTSDVIYPGAMLKGESIPTGEYIGINGGRAPITLSVSLENLNGKPSTVIENPSLDTVREGVKDMLQQGVTGSTAAKINFTTEEVYSEEHLSVALGASYSKGKNSVSASFDFSNSTKKYRYVIKYLQIYYTIDLTLPPNDNPGALFTSKPNLNSISPVIVSSVKYGRMLLYTVETDSEITEAHAAFSAAFNGGTAGTNGEYNGFWSSSVVKALVIGGSGGDAAKVVEGPSGAFEYITNGGDYSVDSPGLPLGYTLRYIKKDFPIAKVVLSSEYAVRTCDLAYPKFKVELIKIRVRKTPGGFEGNHLELFGNVKGRLYSDNGYVQESGEDREVKWSRTESNDLKLEGHHHIYSIKEFELYRPNYGEDYVYLSGQLYDKDASFNDNLGFRELQVSLSSIPYNLPGDPDKTFSDDDREFNYRLDFDEKSDHEVRAYFAVTRIK</sequence>
<dbReference type="Gene3D" id="3.40.30.40">
    <property type="entry name" value="Perfringolysin"/>
    <property type="match status" value="1"/>
</dbReference>
<protein>
    <submittedName>
        <fullName evidence="1">Thiol-activated cytolysin family protein</fullName>
    </submittedName>
</protein>
<dbReference type="InterPro" id="IPR036363">
    <property type="entry name" value="Thiol_cytolysin_ab_sf"/>
</dbReference>
<dbReference type="InterPro" id="IPR036359">
    <property type="entry name" value="Thiol_cytolysin_sf"/>
</dbReference>
<dbReference type="Proteomes" id="UP001165381">
    <property type="component" value="Unassembled WGS sequence"/>
</dbReference>
<dbReference type="Gene3D" id="3.30.1040.20">
    <property type="match status" value="1"/>
</dbReference>
<reference evidence="1" key="1">
    <citation type="submission" date="2022-05" db="EMBL/GenBank/DDBJ databases">
        <authorList>
            <person name="Park J.-S."/>
        </authorList>
    </citation>
    <scope>NUCLEOTIDE SEQUENCE</scope>
    <source>
        <strain evidence="1">2012CJ34-3</strain>
    </source>
</reference>